<proteinExistence type="predicted"/>
<name>A0A4C1ZSJ4_EUMVA</name>
<accession>A0A4C1ZSJ4</accession>
<sequence>MATSLIAERCELDRLIMRANSRYTRAELLPSSSTSTGDALNHDSDSGPALDLAGIKRLISLSGPVTGSPVAAGPCKSRRAAGERRDAHRREHKQVVFILHRSSV</sequence>
<dbReference type="AlphaFoldDB" id="A0A4C1ZSJ4"/>
<dbReference type="Proteomes" id="UP000299102">
    <property type="component" value="Unassembled WGS sequence"/>
</dbReference>
<protein>
    <submittedName>
        <fullName evidence="2">Uncharacterized protein</fullName>
    </submittedName>
</protein>
<organism evidence="2 3">
    <name type="scientific">Eumeta variegata</name>
    <name type="common">Bagworm moth</name>
    <name type="synonym">Eumeta japonica</name>
    <dbReference type="NCBI Taxonomy" id="151549"/>
    <lineage>
        <taxon>Eukaryota</taxon>
        <taxon>Metazoa</taxon>
        <taxon>Ecdysozoa</taxon>
        <taxon>Arthropoda</taxon>
        <taxon>Hexapoda</taxon>
        <taxon>Insecta</taxon>
        <taxon>Pterygota</taxon>
        <taxon>Neoptera</taxon>
        <taxon>Endopterygota</taxon>
        <taxon>Lepidoptera</taxon>
        <taxon>Glossata</taxon>
        <taxon>Ditrysia</taxon>
        <taxon>Tineoidea</taxon>
        <taxon>Psychidae</taxon>
        <taxon>Oiketicinae</taxon>
        <taxon>Eumeta</taxon>
    </lineage>
</organism>
<comment type="caution">
    <text evidence="2">The sequence shown here is derived from an EMBL/GenBank/DDBJ whole genome shotgun (WGS) entry which is preliminary data.</text>
</comment>
<dbReference type="EMBL" id="BGZK01002221">
    <property type="protein sequence ID" value="GBP91901.1"/>
    <property type="molecule type" value="Genomic_DNA"/>
</dbReference>
<gene>
    <name evidence="2" type="ORF">EVAR_89852_1</name>
</gene>
<reference evidence="2 3" key="1">
    <citation type="journal article" date="2019" name="Commun. Biol.">
        <title>The bagworm genome reveals a unique fibroin gene that provides high tensile strength.</title>
        <authorList>
            <person name="Kono N."/>
            <person name="Nakamura H."/>
            <person name="Ohtoshi R."/>
            <person name="Tomita M."/>
            <person name="Numata K."/>
            <person name="Arakawa K."/>
        </authorList>
    </citation>
    <scope>NUCLEOTIDE SEQUENCE [LARGE SCALE GENOMIC DNA]</scope>
</reference>
<keyword evidence="3" id="KW-1185">Reference proteome</keyword>
<feature type="region of interest" description="Disordered" evidence="1">
    <location>
        <begin position="65"/>
        <end position="92"/>
    </location>
</feature>
<evidence type="ECO:0000313" key="3">
    <source>
        <dbReference type="Proteomes" id="UP000299102"/>
    </source>
</evidence>
<evidence type="ECO:0000256" key="1">
    <source>
        <dbReference type="SAM" id="MobiDB-lite"/>
    </source>
</evidence>
<feature type="compositionally biased region" description="Basic and acidic residues" evidence="1">
    <location>
        <begin position="80"/>
        <end position="89"/>
    </location>
</feature>
<evidence type="ECO:0000313" key="2">
    <source>
        <dbReference type="EMBL" id="GBP91901.1"/>
    </source>
</evidence>